<evidence type="ECO:0008006" key="4">
    <source>
        <dbReference type="Google" id="ProtNLM"/>
    </source>
</evidence>
<reference evidence="2 3" key="1">
    <citation type="submission" date="2016-10" db="EMBL/GenBank/DDBJ databases">
        <authorList>
            <person name="de Groot N.N."/>
        </authorList>
    </citation>
    <scope>NUCLEOTIDE SEQUENCE [LARGE SCALE GENOMIC DNA]</scope>
    <source>
        <strain evidence="2 3">DSM 22489</strain>
    </source>
</reference>
<feature type="chain" id="PRO_5009293203" description="Phosphate ABC transporter substrate-binding protein" evidence="1">
    <location>
        <begin position="24"/>
        <end position="138"/>
    </location>
</feature>
<dbReference type="RefSeq" id="WP_103934289.1">
    <property type="nucleotide sequence ID" value="NZ_FNVA01000006.1"/>
</dbReference>
<evidence type="ECO:0000256" key="1">
    <source>
        <dbReference type="SAM" id="SignalP"/>
    </source>
</evidence>
<dbReference type="AlphaFoldDB" id="A0A1H6B0S5"/>
<protein>
    <recommendedName>
        <fullName evidence="4">Phosphate ABC transporter substrate-binding protein</fullName>
    </recommendedName>
</protein>
<evidence type="ECO:0000313" key="3">
    <source>
        <dbReference type="Proteomes" id="UP000236728"/>
    </source>
</evidence>
<name>A0A1H6B0S5_9BACT</name>
<gene>
    <name evidence="2" type="ORF">SAMN05421819_3421</name>
</gene>
<feature type="signal peptide" evidence="1">
    <location>
        <begin position="1"/>
        <end position="23"/>
    </location>
</feature>
<sequence>MHKRFLIFLSVAAAMFFVSQAHAQLIIANPSVKASEASKGDLKDIFTGASSSLGGSHVTPVLLKSGAANDEFLAAYIGKSDAAFMASWRSLVFSGQATMPKSFDSDAAVVEYVAKTPGAIGYIGKGSPHEGTKVLAGK</sequence>
<dbReference type="SUPFAM" id="SSF53850">
    <property type="entry name" value="Periplasmic binding protein-like II"/>
    <property type="match status" value="1"/>
</dbReference>
<dbReference type="Proteomes" id="UP000236728">
    <property type="component" value="Unassembled WGS sequence"/>
</dbReference>
<keyword evidence="1" id="KW-0732">Signal</keyword>
<organism evidence="2 3">
    <name type="scientific">Bryocella elongata</name>
    <dbReference type="NCBI Taxonomy" id="863522"/>
    <lineage>
        <taxon>Bacteria</taxon>
        <taxon>Pseudomonadati</taxon>
        <taxon>Acidobacteriota</taxon>
        <taxon>Terriglobia</taxon>
        <taxon>Terriglobales</taxon>
        <taxon>Acidobacteriaceae</taxon>
        <taxon>Bryocella</taxon>
    </lineage>
</organism>
<keyword evidence="3" id="KW-1185">Reference proteome</keyword>
<accession>A0A1H6B0S5</accession>
<proteinExistence type="predicted"/>
<dbReference type="OrthoDB" id="125797at2"/>
<dbReference type="Gene3D" id="3.40.190.10">
    <property type="entry name" value="Periplasmic binding protein-like II"/>
    <property type="match status" value="1"/>
</dbReference>
<evidence type="ECO:0000313" key="2">
    <source>
        <dbReference type="EMBL" id="SEG54431.1"/>
    </source>
</evidence>
<dbReference type="EMBL" id="FNVA01000006">
    <property type="protein sequence ID" value="SEG54431.1"/>
    <property type="molecule type" value="Genomic_DNA"/>
</dbReference>